<reference evidence="2 3" key="1">
    <citation type="submission" date="2021-06" db="EMBL/GenBank/DDBJ databases">
        <authorList>
            <person name="Palmer J.M."/>
        </authorList>
    </citation>
    <scope>NUCLEOTIDE SEQUENCE [LARGE SCALE GENOMIC DNA]</scope>
    <source>
        <strain evidence="2 3">MEX-2019</strain>
        <tissue evidence="2">Muscle</tissue>
    </source>
</reference>
<organism evidence="2 3">
    <name type="scientific">Crenichthys baileyi</name>
    <name type="common">White River springfish</name>
    <dbReference type="NCBI Taxonomy" id="28760"/>
    <lineage>
        <taxon>Eukaryota</taxon>
        <taxon>Metazoa</taxon>
        <taxon>Chordata</taxon>
        <taxon>Craniata</taxon>
        <taxon>Vertebrata</taxon>
        <taxon>Euteleostomi</taxon>
        <taxon>Actinopterygii</taxon>
        <taxon>Neopterygii</taxon>
        <taxon>Teleostei</taxon>
        <taxon>Neoteleostei</taxon>
        <taxon>Acanthomorphata</taxon>
        <taxon>Ovalentaria</taxon>
        <taxon>Atherinomorphae</taxon>
        <taxon>Cyprinodontiformes</taxon>
        <taxon>Goodeidae</taxon>
        <taxon>Crenichthys</taxon>
    </lineage>
</organism>
<feature type="region of interest" description="Disordered" evidence="1">
    <location>
        <begin position="76"/>
        <end position="113"/>
    </location>
</feature>
<evidence type="ECO:0000256" key="1">
    <source>
        <dbReference type="SAM" id="MobiDB-lite"/>
    </source>
</evidence>
<protein>
    <submittedName>
        <fullName evidence="2">Uncharacterized protein</fullName>
    </submittedName>
</protein>
<name>A0AAV9RID2_9TELE</name>
<comment type="caution">
    <text evidence="2">The sequence shown here is derived from an EMBL/GenBank/DDBJ whole genome shotgun (WGS) entry which is preliminary data.</text>
</comment>
<sequence>MRVRSSTCGRPLTDLFLYATLIPCIPLPDPGPLCRAGRWTADRGPNMPERLLFSSLGRTMGSAELVDVAGKQHAAVTQGRRGARLAASATPIGRPRERRGRASVSAPPTDPSV</sequence>
<keyword evidence="3" id="KW-1185">Reference proteome</keyword>
<evidence type="ECO:0000313" key="3">
    <source>
        <dbReference type="Proteomes" id="UP001311232"/>
    </source>
</evidence>
<dbReference type="AlphaFoldDB" id="A0AAV9RID2"/>
<accession>A0AAV9RID2</accession>
<evidence type="ECO:0000313" key="2">
    <source>
        <dbReference type="EMBL" id="KAK5608673.1"/>
    </source>
</evidence>
<dbReference type="EMBL" id="JAHHUM010001791">
    <property type="protein sequence ID" value="KAK5608673.1"/>
    <property type="molecule type" value="Genomic_DNA"/>
</dbReference>
<proteinExistence type="predicted"/>
<dbReference type="Proteomes" id="UP001311232">
    <property type="component" value="Unassembled WGS sequence"/>
</dbReference>
<gene>
    <name evidence="2" type="ORF">CRENBAI_022038</name>
</gene>